<dbReference type="InterPro" id="IPR043129">
    <property type="entry name" value="ATPase_NBD"/>
</dbReference>
<feature type="compositionally biased region" description="Basic and acidic residues" evidence="1">
    <location>
        <begin position="746"/>
        <end position="758"/>
    </location>
</feature>
<feature type="region of interest" description="Disordered" evidence="1">
    <location>
        <begin position="1"/>
        <end position="21"/>
    </location>
</feature>
<evidence type="ECO:0000313" key="2">
    <source>
        <dbReference type="EMBL" id="KAF9511517.1"/>
    </source>
</evidence>
<protein>
    <submittedName>
        <fullName evidence="2">Uncharacterized protein</fullName>
    </submittedName>
</protein>
<evidence type="ECO:0000256" key="1">
    <source>
        <dbReference type="SAM" id="MobiDB-lite"/>
    </source>
</evidence>
<dbReference type="OrthoDB" id="2963168at2759"/>
<accession>A0A9P6ATR0</accession>
<feature type="compositionally biased region" description="Polar residues" evidence="1">
    <location>
        <begin position="225"/>
        <end position="239"/>
    </location>
</feature>
<feature type="region of interest" description="Disordered" evidence="1">
    <location>
        <begin position="210"/>
        <end position="251"/>
    </location>
</feature>
<dbReference type="PANTHER" id="PTHR14187:SF5">
    <property type="entry name" value="HEAT SHOCK 70 KDA PROTEIN 12A"/>
    <property type="match status" value="1"/>
</dbReference>
<keyword evidence="3" id="KW-1185">Reference proteome</keyword>
<feature type="region of interest" description="Disordered" evidence="1">
    <location>
        <begin position="739"/>
        <end position="758"/>
    </location>
</feature>
<dbReference type="EMBL" id="MU128999">
    <property type="protein sequence ID" value="KAF9511517.1"/>
    <property type="molecule type" value="Genomic_DNA"/>
</dbReference>
<organism evidence="2 3">
    <name type="scientific">Hydnum rufescens UP504</name>
    <dbReference type="NCBI Taxonomy" id="1448309"/>
    <lineage>
        <taxon>Eukaryota</taxon>
        <taxon>Fungi</taxon>
        <taxon>Dikarya</taxon>
        <taxon>Basidiomycota</taxon>
        <taxon>Agaricomycotina</taxon>
        <taxon>Agaricomycetes</taxon>
        <taxon>Cantharellales</taxon>
        <taxon>Hydnaceae</taxon>
        <taxon>Hydnum</taxon>
    </lineage>
</organism>
<dbReference type="SUPFAM" id="SSF53067">
    <property type="entry name" value="Actin-like ATPase domain"/>
    <property type="match status" value="2"/>
</dbReference>
<reference evidence="2" key="1">
    <citation type="journal article" date="2020" name="Nat. Commun.">
        <title>Large-scale genome sequencing of mycorrhizal fungi provides insights into the early evolution of symbiotic traits.</title>
        <authorList>
            <person name="Miyauchi S."/>
            <person name="Kiss E."/>
            <person name="Kuo A."/>
            <person name="Drula E."/>
            <person name="Kohler A."/>
            <person name="Sanchez-Garcia M."/>
            <person name="Morin E."/>
            <person name="Andreopoulos B."/>
            <person name="Barry K.W."/>
            <person name="Bonito G."/>
            <person name="Buee M."/>
            <person name="Carver A."/>
            <person name="Chen C."/>
            <person name="Cichocki N."/>
            <person name="Clum A."/>
            <person name="Culley D."/>
            <person name="Crous P.W."/>
            <person name="Fauchery L."/>
            <person name="Girlanda M."/>
            <person name="Hayes R.D."/>
            <person name="Keri Z."/>
            <person name="LaButti K."/>
            <person name="Lipzen A."/>
            <person name="Lombard V."/>
            <person name="Magnuson J."/>
            <person name="Maillard F."/>
            <person name="Murat C."/>
            <person name="Nolan M."/>
            <person name="Ohm R.A."/>
            <person name="Pangilinan J."/>
            <person name="Pereira M.F."/>
            <person name="Perotto S."/>
            <person name="Peter M."/>
            <person name="Pfister S."/>
            <person name="Riley R."/>
            <person name="Sitrit Y."/>
            <person name="Stielow J.B."/>
            <person name="Szollosi G."/>
            <person name="Zifcakova L."/>
            <person name="Stursova M."/>
            <person name="Spatafora J.W."/>
            <person name="Tedersoo L."/>
            <person name="Vaario L.M."/>
            <person name="Yamada A."/>
            <person name="Yan M."/>
            <person name="Wang P."/>
            <person name="Xu J."/>
            <person name="Bruns T."/>
            <person name="Baldrian P."/>
            <person name="Vilgalys R."/>
            <person name="Dunand C."/>
            <person name="Henrissat B."/>
            <person name="Grigoriev I.V."/>
            <person name="Hibbett D."/>
            <person name="Nagy L.G."/>
            <person name="Martin F.M."/>
        </authorList>
    </citation>
    <scope>NUCLEOTIDE SEQUENCE</scope>
    <source>
        <strain evidence="2">UP504</strain>
    </source>
</reference>
<comment type="caution">
    <text evidence="2">The sequence shown here is derived from an EMBL/GenBank/DDBJ whole genome shotgun (WGS) entry which is preliminary data.</text>
</comment>
<dbReference type="PANTHER" id="PTHR14187">
    <property type="entry name" value="ALPHA KINASE/ELONGATION FACTOR 2 KINASE"/>
    <property type="match status" value="1"/>
</dbReference>
<gene>
    <name evidence="2" type="ORF">BS47DRAFT_1486809</name>
</gene>
<dbReference type="CDD" id="cd10170">
    <property type="entry name" value="ASKHA_NBD_HSP70"/>
    <property type="match status" value="1"/>
</dbReference>
<proteinExistence type="predicted"/>
<sequence>MRKTPQLRAKEGSASGRRAGTAQSHLFTHSWNRLGSYSIPDLCSYIESTPQAPISLLKWCKGRNGLRHEFLLLKVDRPEDGGTLWLRLERRVHESALAANCIVSSVLSGDTVKLSNDFSRLFDASQSEVRVETEFTVPLPLETLRTLLSILIKESPDYKLYSALRSFLIAFPDSRVQRRHIFPSAPIEQLSTRASVVEETEQAVARHLVTSQEALDPRIEDEPSADNQISTSDRPSSAIGSGRAVGPGIPDILPRVRQGGLQEIPKNIPPDLRPSNNSLLRKKARIVRFMKSAGVDPGSDMHPSHPEVNPEIARLDLTPNRGGISVGINLGTADSGVAVAYGISPHTVEQILWPGPNRKLPTCVVYDAKGHVIAWAHAAQVVRLAKGWIRCEMSFDYIYIILSPAYADVKNRFKLLFDPTGDSDPGILPSGKQPIDVITDYLRELWRDAKPRILECGNSKEDLESADIWLSIPATWNVRNGEMMRDAAYAAGLVEPQGSQKGAGGRNQLHIISEPIASAVHCLLWKDLKLKPDQSFMVCDARGDTIDTAIYQVSWNVTQVAERCASGASFGSHFLDIYFQAYLEEWHRTRNVPLSEWNLAHYMHAFTHSQKLGFTGKQDERDLCFDCFDVSDYYSTDLSDGEFFNGQLVVPVNDLQERVFDPVVDKVLSLLKAQLRRVDSVDTLFLVGEFSGSPYLFNRIWDTFHVCMHGRIVNPPDPDIAASLGAALSGIRSYRKPQATANWSSNDHRSQELYRRDQSQPSDLAYRPLELRKY</sequence>
<dbReference type="AlphaFoldDB" id="A0A9P6ATR0"/>
<dbReference type="Proteomes" id="UP000886523">
    <property type="component" value="Unassembled WGS sequence"/>
</dbReference>
<dbReference type="Gene3D" id="3.90.640.10">
    <property type="entry name" value="Actin, Chain A, domain 4"/>
    <property type="match status" value="1"/>
</dbReference>
<evidence type="ECO:0000313" key="3">
    <source>
        <dbReference type="Proteomes" id="UP000886523"/>
    </source>
</evidence>
<name>A0A9P6ATR0_9AGAM</name>
<dbReference type="Gene3D" id="3.30.420.40">
    <property type="match status" value="2"/>
</dbReference>